<accession>A0AA35PHJ8</accession>
<keyword evidence="2" id="KW-1185">Reference proteome</keyword>
<dbReference type="AlphaFoldDB" id="A0AA35PHJ8"/>
<proteinExistence type="predicted"/>
<name>A0AA35PHJ8_9SAUR</name>
<gene>
    <name evidence="1" type="ORF">PODLI_1B011028</name>
</gene>
<dbReference type="Proteomes" id="UP001178461">
    <property type="component" value="Chromosome 12"/>
</dbReference>
<dbReference type="EMBL" id="OX395137">
    <property type="protein sequence ID" value="CAI5789206.1"/>
    <property type="molecule type" value="Genomic_DNA"/>
</dbReference>
<sequence>MAIQAHSTRSSDDQCNPAGQSSSYHTIWTVMMPLNLQRLSSLPFSHQKQTAYPIPGQKMFHRTFHLFKAATYLLTDYPFSNVKGRSFQGLISATSYPLENAAQSVAFCKLQQRRAVVTHIHTACISHARESEHAPPNFSSDITASFIWVLCSDTQIEHDFRNLHLDWQIYGPQCCWRDLEGRRFTRPDLHRGRLNS</sequence>
<evidence type="ECO:0000313" key="2">
    <source>
        <dbReference type="Proteomes" id="UP001178461"/>
    </source>
</evidence>
<evidence type="ECO:0000313" key="1">
    <source>
        <dbReference type="EMBL" id="CAI5789206.1"/>
    </source>
</evidence>
<protein>
    <submittedName>
        <fullName evidence="1">Uncharacterized protein</fullName>
    </submittedName>
</protein>
<organism evidence="1 2">
    <name type="scientific">Podarcis lilfordi</name>
    <name type="common">Lilford's wall lizard</name>
    <dbReference type="NCBI Taxonomy" id="74358"/>
    <lineage>
        <taxon>Eukaryota</taxon>
        <taxon>Metazoa</taxon>
        <taxon>Chordata</taxon>
        <taxon>Craniata</taxon>
        <taxon>Vertebrata</taxon>
        <taxon>Euteleostomi</taxon>
        <taxon>Lepidosauria</taxon>
        <taxon>Squamata</taxon>
        <taxon>Bifurcata</taxon>
        <taxon>Unidentata</taxon>
        <taxon>Episquamata</taxon>
        <taxon>Laterata</taxon>
        <taxon>Lacertibaenia</taxon>
        <taxon>Lacertidae</taxon>
        <taxon>Podarcis</taxon>
    </lineage>
</organism>
<reference evidence="1" key="1">
    <citation type="submission" date="2022-12" db="EMBL/GenBank/DDBJ databases">
        <authorList>
            <person name="Alioto T."/>
            <person name="Alioto T."/>
            <person name="Gomez Garrido J."/>
        </authorList>
    </citation>
    <scope>NUCLEOTIDE SEQUENCE</scope>
</reference>